<dbReference type="FunFam" id="3.30.70.330:FF:000101">
    <property type="entry name" value="Protein MEI2-like 1"/>
    <property type="match status" value="1"/>
</dbReference>
<evidence type="ECO:0000256" key="3">
    <source>
        <dbReference type="ARBA" id="ARBA00023254"/>
    </source>
</evidence>
<evidence type="ECO:0000256" key="2">
    <source>
        <dbReference type="ARBA" id="ARBA00022884"/>
    </source>
</evidence>
<evidence type="ECO:0000313" key="8">
    <source>
        <dbReference type="RefSeq" id="XP_021854147.1"/>
    </source>
</evidence>
<dbReference type="GO" id="GO:0000381">
    <property type="term" value="P:regulation of alternative mRNA splicing, via spliceosome"/>
    <property type="evidence" value="ECO:0000318"/>
    <property type="project" value="GO_Central"/>
</dbReference>
<keyword evidence="3" id="KW-0469">Meiosis</keyword>
<evidence type="ECO:0000313" key="7">
    <source>
        <dbReference type="Proteomes" id="UP000813463"/>
    </source>
</evidence>
<dbReference type="InterPro" id="IPR007201">
    <property type="entry name" value="Mei2-like_Rrm_C"/>
</dbReference>
<dbReference type="InterPro" id="IPR034458">
    <property type="entry name" value="EAR1-like_RRM3"/>
</dbReference>
<feature type="compositionally biased region" description="Basic residues" evidence="5">
    <location>
        <begin position="352"/>
        <end position="367"/>
    </location>
</feature>
<sequence>MAENGVIRFPGQHLDPFAQEFRPTFIPQHHHFSLISPLPPPQHPPFFPELIYQNPPLPPPPPPPTFMIPTIPPSPAFIPPSIPPPASSPTRAILLTAVPPDVSESIVRRELEVFGDVRAVQMGRVSEGIVTVHFYDLRAAHAALDTVREQHMQHQNRLRIHYSILAPNYTFTGGPTFGFDGPPPPLPPPSPGLISGRAVWAQFTIPATNAFPDGQNQGTLVIFNLNPSVSALTLKDIFQAFGAVKELRETPMKRQQRFVEFYDVRDASRALAQMNGKEINGRSVMIEFSRPGGHSNKKFNNHHHHHHQFNTINNLNYHHPNHQIAKPIQPPQPQPQPQPQQPPPPPPLFPLRNRRISPKQNVRRRRSSPMSSEDSLETAMSGLALQTTEKGGNNGCSSSSRKGGGSNNNVNGNENCSSSGSSSSSRAKPQQQPPSTAVVKTKPWKGRSKNFDPRFLIKEDAIVEESGCKDTRTTIMIKNIPNKYSQKLVLNMLDNHCIHCNEQIAVSGDNNQPLSSYDFVYLPIDFKKNCSNKCNVGYGFVNMTSPEATLRLYKAFHHQHWEVFNSRKICEVTYARVQGLEALKEHFKNSKFACENDEYLPVVFSPPRDGQTSTAPLPIVFSTTTTTTTATSPTTTSTSTTTLPHNDELYDHHHHINLTSSTLIESNDDDNESSTNSSRSSSSNGGGCLIIADDDDGCSNNSSMGCSTGD</sequence>
<feature type="compositionally biased region" description="Pro residues" evidence="5">
    <location>
        <begin position="328"/>
        <end position="349"/>
    </location>
</feature>
<dbReference type="InterPro" id="IPR035979">
    <property type="entry name" value="RBD_domain_sf"/>
</dbReference>
<dbReference type="GO" id="GO:0016607">
    <property type="term" value="C:nuclear speck"/>
    <property type="evidence" value="ECO:0000318"/>
    <property type="project" value="GO_Central"/>
</dbReference>
<feature type="region of interest" description="Disordered" evidence="5">
    <location>
        <begin position="664"/>
        <end position="710"/>
    </location>
</feature>
<feature type="compositionally biased region" description="Low complexity" evidence="5">
    <location>
        <begin position="624"/>
        <end position="642"/>
    </location>
</feature>
<keyword evidence="2 4" id="KW-0694">RNA-binding</keyword>
<reference evidence="7" key="1">
    <citation type="journal article" date="2021" name="Nat. Commun.">
        <title>Genomic analyses provide insights into spinach domestication and the genetic basis of agronomic traits.</title>
        <authorList>
            <person name="Cai X."/>
            <person name="Sun X."/>
            <person name="Xu C."/>
            <person name="Sun H."/>
            <person name="Wang X."/>
            <person name="Ge C."/>
            <person name="Zhang Z."/>
            <person name="Wang Q."/>
            <person name="Fei Z."/>
            <person name="Jiao C."/>
            <person name="Wang Q."/>
        </authorList>
    </citation>
    <scope>NUCLEOTIDE SEQUENCE [LARGE SCALE GENOMIC DNA]</scope>
    <source>
        <strain evidence="7">cv. Varoflay</strain>
    </source>
</reference>
<dbReference type="SUPFAM" id="SSF54928">
    <property type="entry name" value="RNA-binding domain, RBD"/>
    <property type="match status" value="2"/>
</dbReference>
<evidence type="ECO:0000256" key="1">
    <source>
        <dbReference type="ARBA" id="ARBA00022737"/>
    </source>
</evidence>
<dbReference type="SMART" id="SM00360">
    <property type="entry name" value="RRM"/>
    <property type="match status" value="2"/>
</dbReference>
<dbReference type="GeneID" id="110793565"/>
<feature type="domain" description="RRM" evidence="6">
    <location>
        <begin position="91"/>
        <end position="165"/>
    </location>
</feature>
<feature type="compositionally biased region" description="Polar residues" evidence="5">
    <location>
        <begin position="698"/>
        <end position="710"/>
    </location>
</feature>
<dbReference type="GO" id="GO:0003729">
    <property type="term" value="F:mRNA binding"/>
    <property type="evidence" value="ECO:0000318"/>
    <property type="project" value="GO_Central"/>
</dbReference>
<dbReference type="Pfam" id="PF04059">
    <property type="entry name" value="RRM_2"/>
    <property type="match status" value="1"/>
</dbReference>
<keyword evidence="1" id="KW-0677">Repeat</keyword>
<dbReference type="Proteomes" id="UP000813463">
    <property type="component" value="Chromosome 1"/>
</dbReference>
<keyword evidence="7" id="KW-1185">Reference proteome</keyword>
<feature type="region of interest" description="Disordered" evidence="5">
    <location>
        <begin position="624"/>
        <end position="647"/>
    </location>
</feature>
<dbReference type="GO" id="GO:0051321">
    <property type="term" value="P:meiotic cell cycle"/>
    <property type="evidence" value="ECO:0007669"/>
    <property type="project" value="UniProtKB-KW"/>
</dbReference>
<dbReference type="Pfam" id="PF00076">
    <property type="entry name" value="RRM_1"/>
    <property type="match status" value="1"/>
</dbReference>
<dbReference type="Gene3D" id="3.30.70.330">
    <property type="match status" value="2"/>
</dbReference>
<feature type="compositionally biased region" description="Low complexity" evidence="5">
    <location>
        <begin position="673"/>
        <end position="683"/>
    </location>
</feature>
<organism evidence="7 8">
    <name type="scientific">Spinacia oleracea</name>
    <name type="common">Spinach</name>
    <dbReference type="NCBI Taxonomy" id="3562"/>
    <lineage>
        <taxon>Eukaryota</taxon>
        <taxon>Viridiplantae</taxon>
        <taxon>Streptophyta</taxon>
        <taxon>Embryophyta</taxon>
        <taxon>Tracheophyta</taxon>
        <taxon>Spermatophyta</taxon>
        <taxon>Magnoliopsida</taxon>
        <taxon>eudicotyledons</taxon>
        <taxon>Gunneridae</taxon>
        <taxon>Pentapetalae</taxon>
        <taxon>Caryophyllales</taxon>
        <taxon>Chenopodiaceae</taxon>
        <taxon>Chenopodioideae</taxon>
        <taxon>Anserineae</taxon>
        <taxon>Spinacia</taxon>
    </lineage>
</organism>
<dbReference type="AlphaFoldDB" id="A0A9R0IS28"/>
<feature type="region of interest" description="Disordered" evidence="5">
    <location>
        <begin position="313"/>
        <end position="450"/>
    </location>
</feature>
<feature type="domain" description="RRM" evidence="6">
    <location>
        <begin position="218"/>
        <end position="291"/>
    </location>
</feature>
<reference evidence="8" key="2">
    <citation type="submission" date="2025-08" db="UniProtKB">
        <authorList>
            <consortium name="RefSeq"/>
        </authorList>
    </citation>
    <scope>IDENTIFICATION</scope>
    <source>
        <tissue evidence="8">Leaf</tissue>
    </source>
</reference>
<evidence type="ECO:0000259" key="6">
    <source>
        <dbReference type="PROSITE" id="PS50102"/>
    </source>
</evidence>
<feature type="compositionally biased region" description="Low complexity" evidence="5">
    <location>
        <begin position="389"/>
        <end position="426"/>
    </location>
</feature>
<dbReference type="InterPro" id="IPR000504">
    <property type="entry name" value="RRM_dom"/>
</dbReference>
<proteinExistence type="predicted"/>
<dbReference type="InterPro" id="IPR012677">
    <property type="entry name" value="Nucleotide-bd_a/b_plait_sf"/>
</dbReference>
<dbReference type="KEGG" id="soe:110793565"/>
<dbReference type="PANTHER" id="PTHR23189">
    <property type="entry name" value="RNA RECOGNITION MOTIF-CONTAINING"/>
    <property type="match status" value="1"/>
</dbReference>
<evidence type="ECO:0000256" key="4">
    <source>
        <dbReference type="PROSITE-ProRule" id="PRU00176"/>
    </source>
</evidence>
<dbReference type="RefSeq" id="XP_021854147.1">
    <property type="nucleotide sequence ID" value="XM_021998455.2"/>
</dbReference>
<protein>
    <submittedName>
        <fullName evidence="8">Protein terminal ear1 isoform X1</fullName>
    </submittedName>
</protein>
<accession>A0A9R0IS28</accession>
<evidence type="ECO:0000256" key="5">
    <source>
        <dbReference type="SAM" id="MobiDB-lite"/>
    </source>
</evidence>
<gene>
    <name evidence="8" type="primary">LOC110793565</name>
</gene>
<dbReference type="FunFam" id="3.30.70.330:FF:001402">
    <property type="entry name" value="Terminal EAR1-like 1"/>
    <property type="match status" value="1"/>
</dbReference>
<dbReference type="PROSITE" id="PS50102">
    <property type="entry name" value="RRM"/>
    <property type="match status" value="2"/>
</dbReference>
<name>A0A9R0IS28_SPIOL</name>
<dbReference type="OrthoDB" id="417481at2759"/>
<dbReference type="CDD" id="cd12530">
    <property type="entry name" value="RRM3_EAR1_like"/>
    <property type="match status" value="1"/>
</dbReference>